<feature type="signal peptide" evidence="1">
    <location>
        <begin position="1"/>
        <end position="29"/>
    </location>
</feature>
<dbReference type="AlphaFoldDB" id="A0A1H0VF76"/>
<dbReference type="OrthoDB" id="3695527at2"/>
<dbReference type="EMBL" id="FNIX01000014">
    <property type="protein sequence ID" value="SDP77202.1"/>
    <property type="molecule type" value="Genomic_DNA"/>
</dbReference>
<gene>
    <name evidence="2" type="ORF">SAMN05421507_11498</name>
</gene>
<protein>
    <recommendedName>
        <fullName evidence="4">Secreted protein</fullName>
    </recommendedName>
</protein>
<proteinExistence type="predicted"/>
<sequence length="110" mass="10766">MNLRKTVAGAAVALGSTAVLLGLGGTAHADIADATAHTQPDLGGQLGDVAAIGDLAKVDTSAVDGKVQAINGKQPDVVALIENVDGVPASTLLGLSEPGKPLNGLAHLDI</sequence>
<keyword evidence="3" id="KW-1185">Reference proteome</keyword>
<dbReference type="RefSeq" id="WP_090101808.1">
    <property type="nucleotide sequence ID" value="NZ_FNIX01000014.1"/>
</dbReference>
<feature type="chain" id="PRO_5011592518" description="Secreted protein" evidence="1">
    <location>
        <begin position="30"/>
        <end position="110"/>
    </location>
</feature>
<organism evidence="2 3">
    <name type="scientific">Lentzea jiangxiensis</name>
    <dbReference type="NCBI Taxonomy" id="641025"/>
    <lineage>
        <taxon>Bacteria</taxon>
        <taxon>Bacillati</taxon>
        <taxon>Actinomycetota</taxon>
        <taxon>Actinomycetes</taxon>
        <taxon>Pseudonocardiales</taxon>
        <taxon>Pseudonocardiaceae</taxon>
        <taxon>Lentzea</taxon>
    </lineage>
</organism>
<name>A0A1H0VF76_9PSEU</name>
<dbReference type="Proteomes" id="UP000199691">
    <property type="component" value="Unassembled WGS sequence"/>
</dbReference>
<evidence type="ECO:0008006" key="4">
    <source>
        <dbReference type="Google" id="ProtNLM"/>
    </source>
</evidence>
<accession>A0A1H0VF76</accession>
<keyword evidence="1" id="KW-0732">Signal</keyword>
<evidence type="ECO:0000313" key="3">
    <source>
        <dbReference type="Proteomes" id="UP000199691"/>
    </source>
</evidence>
<evidence type="ECO:0000256" key="1">
    <source>
        <dbReference type="SAM" id="SignalP"/>
    </source>
</evidence>
<reference evidence="3" key="1">
    <citation type="submission" date="2016-10" db="EMBL/GenBank/DDBJ databases">
        <authorList>
            <person name="Varghese N."/>
            <person name="Submissions S."/>
        </authorList>
    </citation>
    <scope>NUCLEOTIDE SEQUENCE [LARGE SCALE GENOMIC DNA]</scope>
    <source>
        <strain evidence="3">CGMCC 4.6609</strain>
    </source>
</reference>
<evidence type="ECO:0000313" key="2">
    <source>
        <dbReference type="EMBL" id="SDP77202.1"/>
    </source>
</evidence>